<dbReference type="EMBL" id="CAKLBY020000031">
    <property type="protein sequence ID" value="CAK7907262.1"/>
    <property type="molecule type" value="Genomic_DNA"/>
</dbReference>
<organism evidence="1 2">
    <name type="scientific">Peronospora matthiolae</name>
    <dbReference type="NCBI Taxonomy" id="2874970"/>
    <lineage>
        <taxon>Eukaryota</taxon>
        <taxon>Sar</taxon>
        <taxon>Stramenopiles</taxon>
        <taxon>Oomycota</taxon>
        <taxon>Peronosporomycetes</taxon>
        <taxon>Peronosporales</taxon>
        <taxon>Peronosporaceae</taxon>
        <taxon>Peronospora</taxon>
    </lineage>
</organism>
<gene>
    <name evidence="1" type="ORF">PM001_LOCUS3501</name>
</gene>
<evidence type="ECO:0008006" key="3">
    <source>
        <dbReference type="Google" id="ProtNLM"/>
    </source>
</evidence>
<proteinExistence type="predicted"/>
<protein>
    <recommendedName>
        <fullName evidence="3">FYVE-type domain-containing protein</fullName>
    </recommendedName>
</protein>
<name>A0AAV1T797_9STRA</name>
<dbReference type="PANTHER" id="PTHR13510:SF44">
    <property type="entry name" value="RABENOSYN-5"/>
    <property type="match status" value="1"/>
</dbReference>
<comment type="caution">
    <text evidence="1">The sequence shown here is derived from an EMBL/GenBank/DDBJ whole genome shotgun (WGS) entry which is preliminary data.</text>
</comment>
<sequence length="423" mass="47334">MKQEAQHDLAKELSPEETAALLTMSDSFVQETVHMSRHYVGCARHPNVVDSTRWKRVARFRNLCMYEERRKRWSPGSTNRNSTRKLGSRLADYDVAADDVRLLPATLLVGTFPGDLESVMFGLQSCTEDATRLRASCLGDNIVDERLLVAPLESSGVEDPLHSCTLRWRGLRYGAALASGTIFRSRSMETVYIESTGITRLDDGERVGYELLQSVTVPDLDGTGRLERKQAVISFCYVYRQPSPDVVEVFMLGSTSRDGILLGGALAKMHSLHRVMRCAELKKLAWLLNSSNPTLSNSKGGGCCAECFRSFSRWPHRAERQCSACDERVCASCTAYRQMRFAQPCRRKVTSAKLAFCGRCLQRAEETSPVMIAVFEAIEDGKHLSRSHFDTIDSSQPPLSHSLNWSKNCLEIDDELVMTILGD</sequence>
<evidence type="ECO:0000313" key="1">
    <source>
        <dbReference type="EMBL" id="CAK7907262.1"/>
    </source>
</evidence>
<dbReference type="PANTHER" id="PTHR13510">
    <property type="entry name" value="FYVE-FINGER-CONTAINING RAB5 EFFECTOR PROTEIN RABENOSYN-5-RELATED"/>
    <property type="match status" value="1"/>
</dbReference>
<evidence type="ECO:0000313" key="2">
    <source>
        <dbReference type="Proteomes" id="UP001162060"/>
    </source>
</evidence>
<dbReference type="AlphaFoldDB" id="A0AAV1T797"/>
<reference evidence="1" key="1">
    <citation type="submission" date="2024-01" db="EMBL/GenBank/DDBJ databases">
        <authorList>
            <person name="Webb A."/>
        </authorList>
    </citation>
    <scope>NUCLEOTIDE SEQUENCE</scope>
    <source>
        <strain evidence="1">Pm1</strain>
    </source>
</reference>
<dbReference type="Proteomes" id="UP001162060">
    <property type="component" value="Unassembled WGS sequence"/>
</dbReference>
<accession>A0AAV1T797</accession>
<dbReference type="InterPro" id="IPR052727">
    <property type="entry name" value="Rab4/Rab5_effector"/>
</dbReference>